<dbReference type="Gene3D" id="3.40.50.1820">
    <property type="entry name" value="alpha/beta hydrolase"/>
    <property type="match status" value="1"/>
</dbReference>
<evidence type="ECO:0000259" key="4">
    <source>
        <dbReference type="Pfam" id="PF07859"/>
    </source>
</evidence>
<dbReference type="KEGG" id="mtm:MYCTH_2117751"/>
<comment type="similarity">
    <text evidence="1">Belongs to the 'GDXG' lipolytic enzyme family.</text>
</comment>
<reference evidence="5 6" key="1">
    <citation type="journal article" date="2011" name="Nat. Biotechnol.">
        <title>Comparative genomic analysis of the thermophilic biomass-degrading fungi Myceliophthora thermophila and Thielavia terrestris.</title>
        <authorList>
            <person name="Berka R.M."/>
            <person name="Grigoriev I.V."/>
            <person name="Otillar R."/>
            <person name="Salamov A."/>
            <person name="Grimwood J."/>
            <person name="Reid I."/>
            <person name="Ishmael N."/>
            <person name="John T."/>
            <person name="Darmond C."/>
            <person name="Moisan M.-C."/>
            <person name="Henrissat B."/>
            <person name="Coutinho P.M."/>
            <person name="Lombard V."/>
            <person name="Natvig D.O."/>
            <person name="Lindquist E."/>
            <person name="Schmutz J."/>
            <person name="Lucas S."/>
            <person name="Harris P."/>
            <person name="Powlowski J."/>
            <person name="Bellemare A."/>
            <person name="Taylor D."/>
            <person name="Butler G."/>
            <person name="de Vries R.P."/>
            <person name="Allijn I.E."/>
            <person name="van den Brink J."/>
            <person name="Ushinsky S."/>
            <person name="Storms R."/>
            <person name="Powell A.J."/>
            <person name="Paulsen I.T."/>
            <person name="Elbourne L.D.H."/>
            <person name="Baker S.E."/>
            <person name="Magnuson J."/>
            <person name="LaBoissiere S."/>
            <person name="Clutterbuck A.J."/>
            <person name="Martinez D."/>
            <person name="Wogulis M."/>
            <person name="de Leon A.L."/>
            <person name="Rey M.W."/>
            <person name="Tsang A."/>
        </authorList>
    </citation>
    <scope>NUCLEOTIDE SEQUENCE [LARGE SCALE GENOMIC DNA]</scope>
    <source>
        <strain evidence="6">ATCC 42464 / BCRC 31852 / DSM 1799</strain>
    </source>
</reference>
<protein>
    <recommendedName>
        <fullName evidence="4">Alpha/beta hydrolase fold-3 domain-containing protein</fullName>
    </recommendedName>
</protein>
<dbReference type="PROSITE" id="PS01174">
    <property type="entry name" value="LIPASE_GDXG_SER"/>
    <property type="match status" value="1"/>
</dbReference>
<dbReference type="RefSeq" id="XP_003662454.1">
    <property type="nucleotide sequence ID" value="XM_003662406.1"/>
</dbReference>
<sequence length="372" mass="40556">MTEEASSDEAGKLSPWDRIVLVGLFPLFGNYPGLHWRQRLALTFLQAQRAAFPIRHLRWLTRRVSTGEAVVRYCSKNKIPHKSVVIDSPAAASGIEGVPAATLHLLTVPIVEEDVPGRTFLYFHGGGFVNPLRDVAHMPFIMQCAEACHARQAVILEYALAPEHPYPAQLVQCVATLQYLLGEMKLRPEDIVLAGDSAGGQLVGALLAHLAQPSPYAAAITVDGQFRAALFVSPFVRMPPDEGSYEANHGKDYLNRPQVWANLCGVEQGADIWKLVFARGRGRGDRGLVLKAMVTVGTSEVFLECCRSFAKEHVGAETVFVGRQTDCRVLGGMDRVLVECEAEVHVQAALDCAVGYNEGAMQRAIASWLAGL</sequence>
<dbReference type="InParanoid" id="G2QBS8"/>
<dbReference type="InterPro" id="IPR013094">
    <property type="entry name" value="AB_hydrolase_3"/>
</dbReference>
<gene>
    <name evidence="5" type="ORF">MYCTH_2117751</name>
</gene>
<dbReference type="VEuPathDB" id="FungiDB:MYCTH_2117751"/>
<dbReference type="eggNOG" id="ENOG502SK9D">
    <property type="taxonomic scope" value="Eukaryota"/>
</dbReference>
<dbReference type="HOGENOM" id="CLU_042179_0_1_1"/>
<dbReference type="PANTHER" id="PTHR48081:SF18">
    <property type="entry name" value="ALPHA_BETA HYDROLASE FOLD-3 DOMAIN-CONTAINING PROTEIN"/>
    <property type="match status" value="1"/>
</dbReference>
<feature type="active site" evidence="3">
    <location>
        <position position="197"/>
    </location>
</feature>
<accession>G2QBS8</accession>
<evidence type="ECO:0000313" key="6">
    <source>
        <dbReference type="Proteomes" id="UP000007322"/>
    </source>
</evidence>
<evidence type="ECO:0000313" key="5">
    <source>
        <dbReference type="EMBL" id="AEO57209.1"/>
    </source>
</evidence>
<evidence type="ECO:0000256" key="1">
    <source>
        <dbReference type="ARBA" id="ARBA00010515"/>
    </source>
</evidence>
<dbReference type="GO" id="GO:0016787">
    <property type="term" value="F:hydrolase activity"/>
    <property type="evidence" value="ECO:0007669"/>
    <property type="project" value="UniProtKB-KW"/>
</dbReference>
<dbReference type="InterPro" id="IPR033140">
    <property type="entry name" value="Lipase_GDXG_put_SER_AS"/>
</dbReference>
<dbReference type="GeneID" id="11512561"/>
<keyword evidence="6" id="KW-1185">Reference proteome</keyword>
<keyword evidence="2" id="KW-0378">Hydrolase</keyword>
<feature type="domain" description="Alpha/beta hydrolase fold-3" evidence="4">
    <location>
        <begin position="121"/>
        <end position="312"/>
    </location>
</feature>
<dbReference type="OMA" id="RETDWSV"/>
<dbReference type="SUPFAM" id="SSF53474">
    <property type="entry name" value="alpha/beta-Hydrolases"/>
    <property type="match status" value="1"/>
</dbReference>
<evidence type="ECO:0000256" key="2">
    <source>
        <dbReference type="ARBA" id="ARBA00022801"/>
    </source>
</evidence>
<name>G2QBS8_THET4</name>
<proteinExistence type="inferred from homology"/>
<dbReference type="OrthoDB" id="2152029at2759"/>
<dbReference type="Proteomes" id="UP000007322">
    <property type="component" value="Chromosome 3"/>
</dbReference>
<dbReference type="Pfam" id="PF07859">
    <property type="entry name" value="Abhydrolase_3"/>
    <property type="match status" value="1"/>
</dbReference>
<dbReference type="InterPro" id="IPR029058">
    <property type="entry name" value="AB_hydrolase_fold"/>
</dbReference>
<dbReference type="InterPro" id="IPR050300">
    <property type="entry name" value="GDXG_lipolytic_enzyme"/>
</dbReference>
<organism evidence="5 6">
    <name type="scientific">Thermothelomyces thermophilus (strain ATCC 42464 / BCRC 31852 / DSM 1799)</name>
    <name type="common">Sporotrichum thermophile</name>
    <dbReference type="NCBI Taxonomy" id="573729"/>
    <lineage>
        <taxon>Eukaryota</taxon>
        <taxon>Fungi</taxon>
        <taxon>Dikarya</taxon>
        <taxon>Ascomycota</taxon>
        <taxon>Pezizomycotina</taxon>
        <taxon>Sordariomycetes</taxon>
        <taxon>Sordariomycetidae</taxon>
        <taxon>Sordariales</taxon>
        <taxon>Chaetomiaceae</taxon>
        <taxon>Thermothelomyces</taxon>
    </lineage>
</organism>
<dbReference type="AlphaFoldDB" id="G2QBS8"/>
<dbReference type="EMBL" id="CP003004">
    <property type="protein sequence ID" value="AEO57209.1"/>
    <property type="molecule type" value="Genomic_DNA"/>
</dbReference>
<dbReference type="PANTHER" id="PTHR48081">
    <property type="entry name" value="AB HYDROLASE SUPERFAMILY PROTEIN C4A8.06C"/>
    <property type="match status" value="1"/>
</dbReference>
<evidence type="ECO:0000256" key="3">
    <source>
        <dbReference type="PROSITE-ProRule" id="PRU10038"/>
    </source>
</evidence>